<name>A0A3P9ALG5_ESOLU</name>
<dbReference type="AlphaFoldDB" id="A0A3P9ALG5"/>
<dbReference type="Ensembl" id="ENSELUT00000042994.3">
    <property type="protein sequence ID" value="ENSELUP00000041913.3"/>
    <property type="gene ID" value="ENSELUG00000022929.3"/>
</dbReference>
<reference evidence="2" key="4">
    <citation type="submission" date="2025-09" db="UniProtKB">
        <authorList>
            <consortium name="Ensembl"/>
        </authorList>
    </citation>
    <scope>IDENTIFICATION</scope>
</reference>
<keyword evidence="3" id="KW-1185">Reference proteome</keyword>
<feature type="region of interest" description="Disordered" evidence="1">
    <location>
        <begin position="41"/>
        <end position="68"/>
    </location>
</feature>
<accession>A0A3P9ALG5</accession>
<sequence>MRYQTGSFPPTESYLLYLPALAPRAPPARVLKWGVFPKPPGATETPPLRRRPGSSCGDWSSSPHNGRGSVVNKTPALVKCVSDILHILKARAFSRHLIAVFRQKQSVHTTATETVIMNLNFSMSQCRETLHNQTPSLFTHTTEIAYVRTH</sequence>
<reference evidence="2" key="3">
    <citation type="submission" date="2025-08" db="UniProtKB">
        <authorList>
            <consortium name="Ensembl"/>
        </authorList>
    </citation>
    <scope>IDENTIFICATION</scope>
</reference>
<dbReference type="Proteomes" id="UP000265140">
    <property type="component" value="Chromosome 10"/>
</dbReference>
<evidence type="ECO:0000313" key="3">
    <source>
        <dbReference type="Proteomes" id="UP000265140"/>
    </source>
</evidence>
<dbReference type="Bgee" id="ENSELUG00000022929">
    <property type="expression patterns" value="Expressed in nose and 3 other cell types or tissues"/>
</dbReference>
<organism evidence="2 3">
    <name type="scientific">Esox lucius</name>
    <name type="common">Northern pike</name>
    <dbReference type="NCBI Taxonomy" id="8010"/>
    <lineage>
        <taxon>Eukaryota</taxon>
        <taxon>Metazoa</taxon>
        <taxon>Chordata</taxon>
        <taxon>Craniata</taxon>
        <taxon>Vertebrata</taxon>
        <taxon>Euteleostomi</taxon>
        <taxon>Actinopterygii</taxon>
        <taxon>Neopterygii</taxon>
        <taxon>Teleostei</taxon>
        <taxon>Protacanthopterygii</taxon>
        <taxon>Esociformes</taxon>
        <taxon>Esocidae</taxon>
        <taxon>Esox</taxon>
    </lineage>
</organism>
<evidence type="ECO:0000256" key="1">
    <source>
        <dbReference type="SAM" id="MobiDB-lite"/>
    </source>
</evidence>
<reference evidence="2" key="2">
    <citation type="submission" date="2020-02" db="EMBL/GenBank/DDBJ databases">
        <title>Esox lucius (northern pike) genome, fEsoLuc1, primary haplotype.</title>
        <authorList>
            <person name="Myers G."/>
            <person name="Karagic N."/>
            <person name="Meyer A."/>
            <person name="Pippel M."/>
            <person name="Reichard M."/>
            <person name="Winkler S."/>
            <person name="Tracey A."/>
            <person name="Sims Y."/>
            <person name="Howe K."/>
            <person name="Rhie A."/>
            <person name="Formenti G."/>
            <person name="Durbin R."/>
            <person name="Fedrigo O."/>
            <person name="Jarvis E.D."/>
        </authorList>
    </citation>
    <scope>NUCLEOTIDE SEQUENCE [LARGE SCALE GENOMIC DNA]</scope>
</reference>
<reference evidence="3" key="1">
    <citation type="journal article" date="2014" name="PLoS ONE">
        <title>The genome and linkage map of the northern pike (Esox lucius): conserved synteny revealed between the salmonid sister group and the Neoteleostei.</title>
        <authorList>
            <person name="Rondeau E.B."/>
            <person name="Minkley D.R."/>
            <person name="Leong J.S."/>
            <person name="Messmer A.M."/>
            <person name="Jantzen J.R."/>
            <person name="von Schalburg K.R."/>
            <person name="Lemon C."/>
            <person name="Bird N.H."/>
            <person name="Koop B.F."/>
        </authorList>
    </citation>
    <scope>NUCLEOTIDE SEQUENCE</scope>
</reference>
<evidence type="ECO:0000313" key="2">
    <source>
        <dbReference type="Ensembl" id="ENSELUP00000041913.3"/>
    </source>
</evidence>
<proteinExistence type="predicted"/>
<dbReference type="InParanoid" id="A0A3P9ALG5"/>
<protein>
    <submittedName>
        <fullName evidence="2">Uncharacterized protein</fullName>
    </submittedName>
</protein>